<dbReference type="InterPro" id="IPR010652">
    <property type="entry name" value="DUF1232"/>
</dbReference>
<dbReference type="Pfam" id="PF06803">
    <property type="entry name" value="DUF1232"/>
    <property type="match status" value="1"/>
</dbReference>
<evidence type="ECO:0000256" key="1">
    <source>
        <dbReference type="ARBA" id="ARBA00004127"/>
    </source>
</evidence>
<evidence type="ECO:0000256" key="4">
    <source>
        <dbReference type="ARBA" id="ARBA00023136"/>
    </source>
</evidence>
<evidence type="ECO:0000259" key="6">
    <source>
        <dbReference type="Pfam" id="PF06803"/>
    </source>
</evidence>
<dbReference type="GO" id="GO:0012505">
    <property type="term" value="C:endomembrane system"/>
    <property type="evidence" value="ECO:0007669"/>
    <property type="project" value="UniProtKB-SubCell"/>
</dbReference>
<sequence>MKRMFLIGRLMQFRKELVLLWRAFREPATPLILKAAMLGVVLYLVSPIDFIPEVIPFLGIVDDLILVPMMVSFIVSRLPQPVRAGARAEPYRATSGDGPVIDGTARRR</sequence>
<keyword evidence="8" id="KW-1185">Reference proteome</keyword>
<reference evidence="7 8" key="1">
    <citation type="submission" date="2016-11" db="EMBL/GenBank/DDBJ databases">
        <authorList>
            <person name="Jaros S."/>
            <person name="Januszkiewicz K."/>
            <person name="Wedrychowicz H."/>
        </authorList>
    </citation>
    <scope>NUCLEOTIDE SEQUENCE [LARGE SCALE GENOMIC DNA]</scope>
    <source>
        <strain evidence="7 8">ATCC 23634</strain>
    </source>
</reference>
<evidence type="ECO:0000256" key="3">
    <source>
        <dbReference type="ARBA" id="ARBA00022989"/>
    </source>
</evidence>
<accession>A0A1K2I0I3</accession>
<keyword evidence="2" id="KW-0812">Transmembrane</keyword>
<protein>
    <recommendedName>
        <fullName evidence="6">DUF1232 domain-containing protein</fullName>
    </recommendedName>
</protein>
<dbReference type="EMBL" id="FPKU01000002">
    <property type="protein sequence ID" value="SFZ85707.1"/>
    <property type="molecule type" value="Genomic_DNA"/>
</dbReference>
<keyword evidence="3" id="KW-1133">Transmembrane helix</keyword>
<dbReference type="OrthoDB" id="9804184at2"/>
<dbReference type="Proteomes" id="UP000183447">
    <property type="component" value="Unassembled WGS sequence"/>
</dbReference>
<name>A0A1K2I0I3_9HYPH</name>
<organism evidence="7 8">
    <name type="scientific">Devosia enhydra</name>
    <dbReference type="NCBI Taxonomy" id="665118"/>
    <lineage>
        <taxon>Bacteria</taxon>
        <taxon>Pseudomonadati</taxon>
        <taxon>Pseudomonadota</taxon>
        <taxon>Alphaproteobacteria</taxon>
        <taxon>Hyphomicrobiales</taxon>
        <taxon>Devosiaceae</taxon>
        <taxon>Devosia</taxon>
    </lineage>
</organism>
<evidence type="ECO:0000256" key="2">
    <source>
        <dbReference type="ARBA" id="ARBA00022692"/>
    </source>
</evidence>
<evidence type="ECO:0000256" key="5">
    <source>
        <dbReference type="SAM" id="MobiDB-lite"/>
    </source>
</evidence>
<evidence type="ECO:0000313" key="8">
    <source>
        <dbReference type="Proteomes" id="UP000183447"/>
    </source>
</evidence>
<gene>
    <name evidence="7" type="ORF">SAMN02983003_2876</name>
</gene>
<evidence type="ECO:0000313" key="7">
    <source>
        <dbReference type="EMBL" id="SFZ85707.1"/>
    </source>
</evidence>
<feature type="region of interest" description="Disordered" evidence="5">
    <location>
        <begin position="84"/>
        <end position="108"/>
    </location>
</feature>
<feature type="domain" description="DUF1232" evidence="6">
    <location>
        <begin position="34"/>
        <end position="68"/>
    </location>
</feature>
<dbReference type="AlphaFoldDB" id="A0A1K2I0I3"/>
<proteinExistence type="predicted"/>
<keyword evidence="4" id="KW-0472">Membrane</keyword>
<comment type="subcellular location">
    <subcellularLocation>
        <location evidence="1">Endomembrane system</location>
        <topology evidence="1">Multi-pass membrane protein</topology>
    </subcellularLocation>
</comment>